<evidence type="ECO:0000313" key="3">
    <source>
        <dbReference type="EMBL" id="KAG5162886.1"/>
    </source>
</evidence>
<dbReference type="InterPro" id="IPR000210">
    <property type="entry name" value="BTB/POZ_dom"/>
</dbReference>
<dbReference type="Pfam" id="PF00651">
    <property type="entry name" value="BTB"/>
    <property type="match status" value="1"/>
</dbReference>
<feature type="compositionally biased region" description="Polar residues" evidence="1">
    <location>
        <begin position="1"/>
        <end position="11"/>
    </location>
</feature>
<evidence type="ECO:0000256" key="1">
    <source>
        <dbReference type="SAM" id="MobiDB-lite"/>
    </source>
</evidence>
<comment type="caution">
    <text evidence="3">The sequence shown here is derived from an EMBL/GenBank/DDBJ whole genome shotgun (WGS) entry which is preliminary data.</text>
</comment>
<dbReference type="SMART" id="SM00225">
    <property type="entry name" value="BTB"/>
    <property type="match status" value="1"/>
</dbReference>
<dbReference type="AlphaFoldDB" id="A0A8H7XMY0"/>
<dbReference type="InterPro" id="IPR011333">
    <property type="entry name" value="SKP1/BTB/POZ_sf"/>
</dbReference>
<feature type="domain" description="BTB" evidence="2">
    <location>
        <begin position="52"/>
        <end position="126"/>
    </location>
</feature>
<sequence>MSQAQPSTPNDSPERRAVKRARMDSKPGDDDQTSLNTSNKGNNSDRFWFDDGNVVLLVEGTLFRVHRGVLARHSPVFRDMFKLPQPPLSQEDMVDGCPTVEFHGDRKEDWVNVFTLIYDHETSYKNKDNFNLPVLTSMLRLGRKYQIEIIYKAAISRLRAIVPTTFQEMTKNKSSPHPLLKADDTLFSLLSVVLELGIQRFMPMLFYYCISEYSLEQIIKRHSGPNSELPYDCIAKLVLGREDLMSSINKNHLAWALAADVTAGGKCKSMNVHYYGTSNPCNLFRANAATAIVIKSVTPDVRLALMPGNADYLRLFDSTDGQAANRNNQVKPCEECAKEIIRLQNAYRSRVWDNLPAFFRLPKWESLEAL</sequence>
<protein>
    <recommendedName>
        <fullName evidence="2">BTB domain-containing protein</fullName>
    </recommendedName>
</protein>
<gene>
    <name evidence="3" type="ORF">JR316_012274</name>
</gene>
<name>A0A8H7XMY0_PSICU</name>
<dbReference type="Gene3D" id="3.30.710.10">
    <property type="entry name" value="Potassium Channel Kv1.1, Chain A"/>
    <property type="match status" value="1"/>
</dbReference>
<feature type="compositionally biased region" description="Basic and acidic residues" evidence="1">
    <location>
        <begin position="12"/>
        <end position="29"/>
    </location>
</feature>
<dbReference type="EMBL" id="JAFIQS010000017">
    <property type="protein sequence ID" value="KAG5162886.1"/>
    <property type="molecule type" value="Genomic_DNA"/>
</dbReference>
<feature type="region of interest" description="Disordered" evidence="1">
    <location>
        <begin position="1"/>
        <end position="42"/>
    </location>
</feature>
<accession>A0A8H7XMY0</accession>
<dbReference type="OrthoDB" id="3217871at2759"/>
<organism evidence="3">
    <name type="scientific">Psilocybe cubensis</name>
    <name type="common">Psychedelic mushroom</name>
    <name type="synonym">Stropharia cubensis</name>
    <dbReference type="NCBI Taxonomy" id="181762"/>
    <lineage>
        <taxon>Eukaryota</taxon>
        <taxon>Fungi</taxon>
        <taxon>Dikarya</taxon>
        <taxon>Basidiomycota</taxon>
        <taxon>Agaricomycotina</taxon>
        <taxon>Agaricomycetes</taxon>
        <taxon>Agaricomycetidae</taxon>
        <taxon>Agaricales</taxon>
        <taxon>Agaricineae</taxon>
        <taxon>Strophariaceae</taxon>
        <taxon>Psilocybe</taxon>
    </lineage>
</organism>
<proteinExistence type="predicted"/>
<reference evidence="3" key="1">
    <citation type="submission" date="2021-02" db="EMBL/GenBank/DDBJ databases">
        <title>Psilocybe cubensis genome.</title>
        <authorList>
            <person name="Mckernan K.J."/>
            <person name="Crawford S."/>
            <person name="Trippe A."/>
            <person name="Kane L.T."/>
            <person name="Mclaughlin S."/>
        </authorList>
    </citation>
    <scope>NUCLEOTIDE SEQUENCE [LARGE SCALE GENOMIC DNA]</scope>
    <source>
        <strain evidence="3">MGC-MH-2018</strain>
    </source>
</reference>
<dbReference type="CDD" id="cd18186">
    <property type="entry name" value="BTB_POZ_ZBTB_KLHL-like"/>
    <property type="match status" value="1"/>
</dbReference>
<feature type="compositionally biased region" description="Polar residues" evidence="1">
    <location>
        <begin position="33"/>
        <end position="42"/>
    </location>
</feature>
<dbReference type="PROSITE" id="PS50097">
    <property type="entry name" value="BTB"/>
    <property type="match status" value="1"/>
</dbReference>
<dbReference type="SUPFAM" id="SSF54695">
    <property type="entry name" value="POZ domain"/>
    <property type="match status" value="1"/>
</dbReference>
<evidence type="ECO:0000259" key="2">
    <source>
        <dbReference type="PROSITE" id="PS50097"/>
    </source>
</evidence>